<dbReference type="EMBL" id="AP027732">
    <property type="protein sequence ID" value="BDZ48615.1"/>
    <property type="molecule type" value="Genomic_DNA"/>
</dbReference>
<accession>A0ABN6XY96</accession>
<protein>
    <submittedName>
        <fullName evidence="1">Uncharacterized protein</fullName>
    </submittedName>
</protein>
<evidence type="ECO:0000313" key="2">
    <source>
        <dbReference type="Proteomes" id="UP001321486"/>
    </source>
</evidence>
<organism evidence="1 2">
    <name type="scientific">Frondihabitans sucicola</name>
    <dbReference type="NCBI Taxonomy" id="1268041"/>
    <lineage>
        <taxon>Bacteria</taxon>
        <taxon>Bacillati</taxon>
        <taxon>Actinomycetota</taxon>
        <taxon>Actinomycetes</taxon>
        <taxon>Micrococcales</taxon>
        <taxon>Microbacteriaceae</taxon>
        <taxon>Frondihabitans</taxon>
    </lineage>
</organism>
<name>A0ABN6XY96_9MICO</name>
<sequence>MLSEHPGSDRLARQSRIVECQEEVDGIIEFGIRPLADLADTASVIAALRAVNNLDRIAELADVDASSLVGLIETEAHPGSSAPRDALAMGALATAARKILTAREETSQEWIRMTSFERVVTASPRADQIGPGSARDFLQKYPGSLESPNLRQRILRAHDQDLSLAQRITWGSSITAGTRARYPKSGRYIPLHGVLPRGFWPQWTSRLDCGGAVDISALQKGLVIATSLADVHEDHEPSEGYRPALSIAKYLRIKMLGNKEKGTQLIAGIIELALWLKANGIPIDYARRRAIPSPLLLQGDHWERICETAGANPGQARRHSLARLYLAQRIQGARRGRGHDLPASNSLESEYTDFKFALTRELQSALDDYARALLRIRGIDEPLRWEPPLLLLERGIPGRELGDINIDRMHELILNGEHRQGVLAKELGVTQRHVVGAVDEWPPLTSSGVNVAIWNSSDWAAA</sequence>
<evidence type="ECO:0000313" key="1">
    <source>
        <dbReference type="EMBL" id="BDZ48615.1"/>
    </source>
</evidence>
<gene>
    <name evidence="1" type="ORF">GCM10025867_08560</name>
</gene>
<keyword evidence="2" id="KW-1185">Reference proteome</keyword>
<dbReference type="Proteomes" id="UP001321486">
    <property type="component" value="Chromosome"/>
</dbReference>
<reference evidence="2" key="1">
    <citation type="journal article" date="2019" name="Int. J. Syst. Evol. Microbiol.">
        <title>The Global Catalogue of Microorganisms (GCM) 10K type strain sequencing project: providing services to taxonomists for standard genome sequencing and annotation.</title>
        <authorList>
            <consortium name="The Broad Institute Genomics Platform"/>
            <consortium name="The Broad Institute Genome Sequencing Center for Infectious Disease"/>
            <person name="Wu L."/>
            <person name="Ma J."/>
        </authorList>
    </citation>
    <scope>NUCLEOTIDE SEQUENCE [LARGE SCALE GENOMIC DNA]</scope>
    <source>
        <strain evidence="2">NBRC 108728</strain>
    </source>
</reference>
<proteinExistence type="predicted"/>